<feature type="transmembrane region" description="Helical" evidence="1">
    <location>
        <begin position="37"/>
        <end position="53"/>
    </location>
</feature>
<evidence type="ECO:0000256" key="1">
    <source>
        <dbReference type="SAM" id="Phobius"/>
    </source>
</evidence>
<evidence type="ECO:0000313" key="3">
    <source>
        <dbReference type="Proteomes" id="UP000255423"/>
    </source>
</evidence>
<protein>
    <submittedName>
        <fullName evidence="2">Uncharacterized protein</fullName>
    </submittedName>
</protein>
<accession>A0A380S9P2</accession>
<dbReference type="AlphaFoldDB" id="A0A380S9P2"/>
<sequence length="143" mass="16687">MIEVFKVFYPTHYNFAALSILLVLLVIYLLTKKNFKWTLIFLALLIAFNVAIYKRTVGKTWTITLEPETSSDPYYTPQAQKLTFSVHKNWTITDEKGEVHHWCWVEQYWQEFASIDLVAKLWGENSSKKMVQSTEGRASDSAE</sequence>
<feature type="transmembrane region" description="Helical" evidence="1">
    <location>
        <begin position="12"/>
        <end position="31"/>
    </location>
</feature>
<proteinExistence type="predicted"/>
<gene>
    <name evidence="2" type="ORF">SAMN05661053_2749</name>
</gene>
<keyword evidence="1" id="KW-0812">Transmembrane</keyword>
<organism evidence="2 3">
    <name type="scientific">Fibrobacter succinogenes</name>
    <name type="common">Bacteroides succinogenes</name>
    <dbReference type="NCBI Taxonomy" id="833"/>
    <lineage>
        <taxon>Bacteria</taxon>
        <taxon>Pseudomonadati</taxon>
        <taxon>Fibrobacterota</taxon>
        <taxon>Fibrobacteria</taxon>
        <taxon>Fibrobacterales</taxon>
        <taxon>Fibrobacteraceae</taxon>
        <taxon>Fibrobacter</taxon>
    </lineage>
</organism>
<dbReference type="EMBL" id="UHJL01000005">
    <property type="protein sequence ID" value="SUQ25946.1"/>
    <property type="molecule type" value="Genomic_DNA"/>
</dbReference>
<name>A0A380S9P2_FIBSU</name>
<keyword evidence="1" id="KW-0472">Membrane</keyword>
<evidence type="ECO:0000313" key="2">
    <source>
        <dbReference type="EMBL" id="SUQ25946.1"/>
    </source>
</evidence>
<keyword evidence="1" id="KW-1133">Transmembrane helix</keyword>
<reference evidence="2 3" key="1">
    <citation type="submission" date="2017-08" db="EMBL/GenBank/DDBJ databases">
        <authorList>
            <person name="de Groot N.N."/>
        </authorList>
    </citation>
    <scope>NUCLEOTIDE SEQUENCE [LARGE SCALE GENOMIC DNA]</scope>
    <source>
        <strain evidence="2 3">HM2</strain>
    </source>
</reference>
<dbReference type="Proteomes" id="UP000255423">
    <property type="component" value="Unassembled WGS sequence"/>
</dbReference>